<dbReference type="CDD" id="cd00293">
    <property type="entry name" value="USP-like"/>
    <property type="match status" value="1"/>
</dbReference>
<protein>
    <submittedName>
        <fullName evidence="3">Universal stress protein</fullName>
    </submittedName>
</protein>
<dbReference type="InterPro" id="IPR006016">
    <property type="entry name" value="UspA"/>
</dbReference>
<evidence type="ECO:0000256" key="1">
    <source>
        <dbReference type="ARBA" id="ARBA00008791"/>
    </source>
</evidence>
<reference evidence="4" key="1">
    <citation type="journal article" date="2019" name="Int. J. Syst. Evol. Microbiol.">
        <title>The Global Catalogue of Microorganisms (GCM) 10K type strain sequencing project: providing services to taxonomists for standard genome sequencing and annotation.</title>
        <authorList>
            <consortium name="The Broad Institute Genomics Platform"/>
            <consortium name="The Broad Institute Genome Sequencing Center for Infectious Disease"/>
            <person name="Wu L."/>
            <person name="Ma J."/>
        </authorList>
    </citation>
    <scope>NUCLEOTIDE SEQUENCE [LARGE SCALE GENOMIC DNA]</scope>
    <source>
        <strain evidence="4">CGMCC 4.7427</strain>
    </source>
</reference>
<proteinExistence type="inferred from homology"/>
<dbReference type="RefSeq" id="WP_375252902.1">
    <property type="nucleotide sequence ID" value="NZ_JBHSHB010000008.1"/>
</dbReference>
<dbReference type="EMBL" id="JBHSHB010000008">
    <property type="protein sequence ID" value="MFC4689873.1"/>
    <property type="molecule type" value="Genomic_DNA"/>
</dbReference>
<dbReference type="InterPro" id="IPR006015">
    <property type="entry name" value="Universal_stress_UspA"/>
</dbReference>
<dbReference type="PRINTS" id="PR01438">
    <property type="entry name" value="UNVRSLSTRESS"/>
</dbReference>
<dbReference type="Proteomes" id="UP001595878">
    <property type="component" value="Unassembled WGS sequence"/>
</dbReference>
<name>A0ABV9L6Z3_9FLAO</name>
<accession>A0ABV9L6Z3</accession>
<dbReference type="SUPFAM" id="SSF52402">
    <property type="entry name" value="Adenine nucleotide alpha hydrolases-like"/>
    <property type="match status" value="1"/>
</dbReference>
<dbReference type="Gene3D" id="3.40.50.12370">
    <property type="match status" value="1"/>
</dbReference>
<gene>
    <name evidence="3" type="ORF">ACFO5T_05475</name>
</gene>
<comment type="caution">
    <text evidence="3">The sequence shown here is derived from an EMBL/GenBank/DDBJ whole genome shotgun (WGS) entry which is preliminary data.</text>
</comment>
<evidence type="ECO:0000313" key="4">
    <source>
        <dbReference type="Proteomes" id="UP001595878"/>
    </source>
</evidence>
<feature type="domain" description="UspA" evidence="2">
    <location>
        <begin position="1"/>
        <end position="135"/>
    </location>
</feature>
<organism evidence="3 4">
    <name type="scientific">Dokdonia genika</name>
    <dbReference type="NCBI Taxonomy" id="308113"/>
    <lineage>
        <taxon>Bacteria</taxon>
        <taxon>Pseudomonadati</taxon>
        <taxon>Bacteroidota</taxon>
        <taxon>Flavobacteriia</taxon>
        <taxon>Flavobacteriales</taxon>
        <taxon>Flavobacteriaceae</taxon>
        <taxon>Dokdonia</taxon>
    </lineage>
</organism>
<evidence type="ECO:0000259" key="2">
    <source>
        <dbReference type="Pfam" id="PF00582"/>
    </source>
</evidence>
<keyword evidence="4" id="KW-1185">Reference proteome</keyword>
<sequence>MMKHILIPVDFSEQSWQAALCALNLYKNAGVRFYLFFSEEHDYCKGDSDVITQAPLVRLSSWVKKLELKKASGQVLIPLKWEGEFIADVRSAVSENQIDLIVMSTRYPNIFCEELSDSHVRHIIARVKCPVLIVPRDFSCFTPQQVVLLTDYNFKHRTEATNHIKEFVNRTRAHLNVLQLSKKGNALTTAQQANKSILKGALDSIQHSFHFVIQKTMDEALQFFIDVQQVDMVILFAKNINLSENILFSPSLQTEMDYHKNIPFLIVHE</sequence>
<dbReference type="Pfam" id="PF00582">
    <property type="entry name" value="Usp"/>
    <property type="match status" value="1"/>
</dbReference>
<evidence type="ECO:0000313" key="3">
    <source>
        <dbReference type="EMBL" id="MFC4689873.1"/>
    </source>
</evidence>
<comment type="similarity">
    <text evidence="1">Belongs to the universal stress protein A family.</text>
</comment>